<dbReference type="Pfam" id="PF12796">
    <property type="entry name" value="Ank_2"/>
    <property type="match status" value="2"/>
</dbReference>
<dbReference type="InterPro" id="IPR036770">
    <property type="entry name" value="Ankyrin_rpt-contain_sf"/>
</dbReference>
<dbReference type="EMBL" id="JACHVC010000007">
    <property type="protein sequence ID" value="MBC2606073.1"/>
    <property type="molecule type" value="Genomic_DNA"/>
</dbReference>
<name>A0A7X1B7Y4_9BACT</name>
<keyword evidence="1" id="KW-0677">Repeat</keyword>
<dbReference type="InterPro" id="IPR002110">
    <property type="entry name" value="Ankyrin_rpt"/>
</dbReference>
<reference evidence="4 5" key="1">
    <citation type="submission" date="2020-07" db="EMBL/GenBank/DDBJ databases">
        <authorList>
            <person name="Feng X."/>
        </authorList>
    </citation>
    <scope>NUCLEOTIDE SEQUENCE [LARGE SCALE GENOMIC DNA]</scope>
    <source>
        <strain evidence="4 5">JCM23202</strain>
    </source>
</reference>
<comment type="caution">
    <text evidence="4">The sequence shown here is derived from an EMBL/GenBank/DDBJ whole genome shotgun (WGS) entry which is preliminary data.</text>
</comment>
<dbReference type="PANTHER" id="PTHR24178">
    <property type="entry name" value="MOLTING PROTEIN MLT-4"/>
    <property type="match status" value="1"/>
</dbReference>
<evidence type="ECO:0000256" key="1">
    <source>
        <dbReference type="ARBA" id="ARBA00022737"/>
    </source>
</evidence>
<organism evidence="4 5">
    <name type="scientific">Pelagicoccus albus</name>
    <dbReference type="NCBI Taxonomy" id="415222"/>
    <lineage>
        <taxon>Bacteria</taxon>
        <taxon>Pseudomonadati</taxon>
        <taxon>Verrucomicrobiota</taxon>
        <taxon>Opitutia</taxon>
        <taxon>Puniceicoccales</taxon>
        <taxon>Pelagicoccaceae</taxon>
        <taxon>Pelagicoccus</taxon>
    </lineage>
</organism>
<dbReference type="SMART" id="SM00248">
    <property type="entry name" value="ANK"/>
    <property type="match status" value="8"/>
</dbReference>
<dbReference type="Gene3D" id="1.25.40.20">
    <property type="entry name" value="Ankyrin repeat-containing domain"/>
    <property type="match status" value="2"/>
</dbReference>
<evidence type="ECO:0000313" key="5">
    <source>
        <dbReference type="Proteomes" id="UP000526501"/>
    </source>
</evidence>
<feature type="repeat" description="ANK" evidence="3">
    <location>
        <begin position="522"/>
        <end position="554"/>
    </location>
</feature>
<dbReference type="Proteomes" id="UP000526501">
    <property type="component" value="Unassembled WGS sequence"/>
</dbReference>
<keyword evidence="2 3" id="KW-0040">ANK repeat</keyword>
<dbReference type="PROSITE" id="PS50297">
    <property type="entry name" value="ANK_REP_REGION"/>
    <property type="match status" value="3"/>
</dbReference>
<dbReference type="AlphaFoldDB" id="A0A7X1B7Y4"/>
<feature type="repeat" description="ANK" evidence="3">
    <location>
        <begin position="631"/>
        <end position="663"/>
    </location>
</feature>
<protein>
    <recommendedName>
        <fullName evidence="6">Ankyrin repeat</fullName>
    </recommendedName>
</protein>
<evidence type="ECO:0000313" key="4">
    <source>
        <dbReference type="EMBL" id="MBC2606073.1"/>
    </source>
</evidence>
<evidence type="ECO:0000256" key="2">
    <source>
        <dbReference type="ARBA" id="ARBA00023043"/>
    </source>
</evidence>
<accession>A0A7X1B7Y4</accession>
<evidence type="ECO:0008006" key="6">
    <source>
        <dbReference type="Google" id="ProtNLM"/>
    </source>
</evidence>
<sequence>MDSISLRLVLRVFLPLIFLTIQLPVCRAAVSPGVYYLDRSDFLTVLFDESLGSEEDLAKLQNEAWVDDARETRIQYELFRNGTCRAEGRAQGNDFKFEGTYEEKGDRVRMSWKKSGMAETDSVVLRVEDEDTLSSFGPARMRFVKDRYWNEGKLEVLLSALTGDREDLAKVLAAQSDYEEEPLFRLLAHGAVALRRDDLWGLIMESAYPIDYRTEASGVMPFMLAAKSGYDEFSELVLEDSRYLLRETDAEGRNIFYHASLDGELDLSEFESEEILSLLGASTRTETASLDPSAFLEAVQNQDAIQIQDALINGYDLSGHDALGFEAVCLALEMGDLAILELLARSGAPLEKGEDSTLGRALELGRSDLAQCLLDSGAAWNEVDWESSPLVAFAAEKGDAEYLRILTAHGLEPFAEDRAGFTPVYRFLKLDRSDLLGALIEDGFVRGQEEAVSLMAVDLLASQCIELLEASGHLAKGIVKGGGNLVNHVGFSHSSDEAESCASTLQELAEAGLSVNEKSGSGGETPLHLAARWGSLVGVQTLLALGANVDLRDDHGRSALHVASEEDQLETIAALVDGGAELEGTDEQGFTPLMSAVPSGSVEDLEGEEAYLDTLRLLKGRGANIMAADSKGRTALHLAVYNGVAPAVLLLTEMGCDPVGTDLQGRTPLHYVWMPRTYFRGAREDQVAGLHLNVLDSILAAGGMNQLRDRDGKRALDYARAERFGPIGPWGEGRRRLESWNGLGRFAPKQTMSQPRTGMIVAVDLSGKKSVLPQAEPVEPTLVSEEGAEPRVVSGLPGGFQTFLHEGGTLFFSQGHFYKQVRVGFEEIPVPYGATLIGRPEGASPSSAGTDEWEAHGIRFRQKREYGREVYEIIR</sequence>
<gene>
    <name evidence="4" type="ORF">H5P27_08445</name>
</gene>
<feature type="repeat" description="ANK" evidence="3">
    <location>
        <begin position="555"/>
        <end position="587"/>
    </location>
</feature>
<keyword evidence="5" id="KW-1185">Reference proteome</keyword>
<proteinExistence type="predicted"/>
<evidence type="ECO:0000256" key="3">
    <source>
        <dbReference type="PROSITE-ProRule" id="PRU00023"/>
    </source>
</evidence>
<feature type="repeat" description="ANK" evidence="3">
    <location>
        <begin position="588"/>
        <end position="630"/>
    </location>
</feature>
<dbReference type="PROSITE" id="PS50088">
    <property type="entry name" value="ANK_REPEAT"/>
    <property type="match status" value="4"/>
</dbReference>
<dbReference type="SUPFAM" id="SSF48403">
    <property type="entry name" value="Ankyrin repeat"/>
    <property type="match status" value="2"/>
</dbReference>
<dbReference type="RefSeq" id="WP_185659956.1">
    <property type="nucleotide sequence ID" value="NZ_CAWPOO010000007.1"/>
</dbReference>